<accession>W1NWV7</accession>
<sequence>MLIRHTLGFHESETLSGSSSLINTPPLSGSLNDQEKVPIADILEPTDHGASPKKEKAPPISLASLEILKPYSKFSRHLYGSDAVKQSTNIDTQIGGERKLSTEEILRIAGQQYLTTGENLSSSPKPFSFKLSDLTDEDVNNIELAHLLLSSAEKISNQQYDGAKRLLMVCEFESSPVGNPLQRLVFHFAVALWEKIERETGMKSHKPEYIEGEANEDKMLKGYHPAVLAVYQAVPFAKILQFTASQVIIGALASATKIQLIDLEARKGLHWTMVM</sequence>
<evidence type="ECO:0000313" key="5">
    <source>
        <dbReference type="Proteomes" id="UP000017836"/>
    </source>
</evidence>
<dbReference type="OrthoDB" id="770224at2759"/>
<keyword evidence="5" id="KW-1185">Reference proteome</keyword>
<proteinExistence type="inferred from homology"/>
<reference evidence="5" key="1">
    <citation type="journal article" date="2013" name="Science">
        <title>The Amborella genome and the evolution of flowering plants.</title>
        <authorList>
            <consortium name="Amborella Genome Project"/>
        </authorList>
    </citation>
    <scope>NUCLEOTIDE SEQUENCE [LARGE SCALE GENOMIC DNA]</scope>
</reference>
<dbReference type="PROSITE" id="PS50985">
    <property type="entry name" value="GRAS"/>
    <property type="match status" value="1"/>
</dbReference>
<evidence type="ECO:0000256" key="2">
    <source>
        <dbReference type="ARBA" id="ARBA00023163"/>
    </source>
</evidence>
<organism evidence="4 5">
    <name type="scientific">Amborella trichopoda</name>
    <dbReference type="NCBI Taxonomy" id="13333"/>
    <lineage>
        <taxon>Eukaryota</taxon>
        <taxon>Viridiplantae</taxon>
        <taxon>Streptophyta</taxon>
        <taxon>Embryophyta</taxon>
        <taxon>Tracheophyta</taxon>
        <taxon>Spermatophyta</taxon>
        <taxon>Magnoliopsida</taxon>
        <taxon>Amborellales</taxon>
        <taxon>Amborellaceae</taxon>
        <taxon>Amborella</taxon>
    </lineage>
</organism>
<keyword evidence="2" id="KW-0804">Transcription</keyword>
<dbReference type="KEGG" id="atr:18430220"/>
<evidence type="ECO:0000256" key="3">
    <source>
        <dbReference type="PROSITE-ProRule" id="PRU01191"/>
    </source>
</evidence>
<dbReference type="Pfam" id="PF03514">
    <property type="entry name" value="GRAS"/>
    <property type="match status" value="1"/>
</dbReference>
<evidence type="ECO:0000313" key="4">
    <source>
        <dbReference type="EMBL" id="ERN02117.1"/>
    </source>
</evidence>
<comment type="caution">
    <text evidence="3">Lacks conserved residue(s) required for the propagation of feature annotation.</text>
</comment>
<gene>
    <name evidence="4" type="ORF">AMTR_s00045p00167950</name>
</gene>
<dbReference type="InterPro" id="IPR005202">
    <property type="entry name" value="TF_GRAS"/>
</dbReference>
<dbReference type="Proteomes" id="UP000017836">
    <property type="component" value="Unassembled WGS sequence"/>
</dbReference>
<dbReference type="OMA" id="CDIDDIG"/>
<dbReference type="AlphaFoldDB" id="W1NWV7"/>
<name>W1NWV7_AMBTC</name>
<dbReference type="HOGENOM" id="CLU_088366_0_0_1"/>
<dbReference type="Gramene" id="ERN02117">
    <property type="protein sequence ID" value="ERN02117"/>
    <property type="gene ID" value="AMTR_s00045p00167950"/>
</dbReference>
<evidence type="ECO:0000256" key="1">
    <source>
        <dbReference type="ARBA" id="ARBA00023015"/>
    </source>
</evidence>
<comment type="similarity">
    <text evidence="3">Belongs to the GRAS family.</text>
</comment>
<dbReference type="PANTHER" id="PTHR31636">
    <property type="entry name" value="OSJNBA0084A10.13 PROTEIN-RELATED"/>
    <property type="match status" value="1"/>
</dbReference>
<dbReference type="eggNOG" id="ENOG502QQYY">
    <property type="taxonomic scope" value="Eukaryota"/>
</dbReference>
<keyword evidence="1" id="KW-0805">Transcription regulation</keyword>
<dbReference type="STRING" id="13333.W1NWV7"/>
<protein>
    <submittedName>
        <fullName evidence="4">Uncharacterized protein</fullName>
    </submittedName>
</protein>
<dbReference type="EMBL" id="KI394661">
    <property type="protein sequence ID" value="ERN02117.1"/>
    <property type="molecule type" value="Genomic_DNA"/>
</dbReference>